<keyword evidence="1" id="KW-0812">Transmembrane</keyword>
<gene>
    <name evidence="2" type="ORF">FDF74_03125</name>
</gene>
<keyword evidence="1" id="KW-0472">Membrane</keyword>
<dbReference type="EMBL" id="SXDP01000002">
    <property type="protein sequence ID" value="NEZ46202.1"/>
    <property type="molecule type" value="Genomic_DNA"/>
</dbReference>
<dbReference type="RefSeq" id="WP_163248511.1">
    <property type="nucleotide sequence ID" value="NZ_SXDP01000002.1"/>
</dbReference>
<comment type="caution">
    <text evidence="2">The sequence shown here is derived from an EMBL/GenBank/DDBJ whole genome shotgun (WGS) entry which is preliminary data.</text>
</comment>
<evidence type="ECO:0000313" key="2">
    <source>
        <dbReference type="EMBL" id="NEZ46202.1"/>
    </source>
</evidence>
<feature type="transmembrane region" description="Helical" evidence="1">
    <location>
        <begin position="219"/>
        <end position="237"/>
    </location>
</feature>
<proteinExistence type="predicted"/>
<keyword evidence="1" id="KW-1133">Transmembrane helix</keyword>
<organism evidence="2 3">
    <name type="scientific">Clostridium niameyense</name>
    <dbReference type="NCBI Taxonomy" id="1622073"/>
    <lineage>
        <taxon>Bacteria</taxon>
        <taxon>Bacillati</taxon>
        <taxon>Bacillota</taxon>
        <taxon>Clostridia</taxon>
        <taxon>Eubacteriales</taxon>
        <taxon>Clostridiaceae</taxon>
        <taxon>Clostridium</taxon>
    </lineage>
</organism>
<protein>
    <submittedName>
        <fullName evidence="2">Uncharacterized protein</fullName>
    </submittedName>
</protein>
<keyword evidence="3" id="KW-1185">Reference proteome</keyword>
<name>A0A6M0R7K0_9CLOT</name>
<feature type="transmembrane region" description="Helical" evidence="1">
    <location>
        <begin position="157"/>
        <end position="179"/>
    </location>
</feature>
<sequence>MSKELEDNIKSLYNLAPPASNSTDMEDTIIKVRQLVKQSKDKPLSFWKFFFLQFGFIRKKVWFIQIVIILVFSIKLTCSSKGVETLAMISSAAPLLVIVGIKELLRSYTYKMAEIELSTTYSFKQLMITRITILGLIDILGLTILLILSGVSMKLHLIALILYIFVPFLVTCFGCLFILNNFKSIDKDYKCILFGVFVMIMIFIITYAFPNLYEPSACFIWSIMFSISLIGVVGEIYKLGKICDRKFDGVIM</sequence>
<feature type="transmembrane region" description="Helical" evidence="1">
    <location>
        <begin position="126"/>
        <end position="151"/>
    </location>
</feature>
<feature type="transmembrane region" description="Helical" evidence="1">
    <location>
        <begin position="191"/>
        <end position="213"/>
    </location>
</feature>
<dbReference type="AlphaFoldDB" id="A0A6M0R7K0"/>
<reference evidence="2 3" key="1">
    <citation type="submission" date="2019-04" db="EMBL/GenBank/DDBJ databases">
        <title>Genome sequencing of Clostridium botulinum Groups I-IV and Clostridium butyricum.</title>
        <authorList>
            <person name="Brunt J."/>
            <person name="Van Vliet A.H.M."/>
            <person name="Stringer S.C."/>
            <person name="Carter A.T."/>
            <person name="Peck M.W."/>
        </authorList>
    </citation>
    <scope>NUCLEOTIDE SEQUENCE [LARGE SCALE GENOMIC DNA]</scope>
    <source>
        <strain evidence="2 3">IFR 18/094</strain>
    </source>
</reference>
<evidence type="ECO:0000256" key="1">
    <source>
        <dbReference type="SAM" id="Phobius"/>
    </source>
</evidence>
<dbReference type="Proteomes" id="UP000473885">
    <property type="component" value="Unassembled WGS sequence"/>
</dbReference>
<evidence type="ECO:0000313" key="3">
    <source>
        <dbReference type="Proteomes" id="UP000473885"/>
    </source>
</evidence>
<accession>A0A6M0R7K0</accession>
<feature type="transmembrane region" description="Helical" evidence="1">
    <location>
        <begin position="86"/>
        <end position="105"/>
    </location>
</feature>
<feature type="transmembrane region" description="Helical" evidence="1">
    <location>
        <begin position="49"/>
        <end position="74"/>
    </location>
</feature>